<dbReference type="CDD" id="cd22157">
    <property type="entry name" value="F-box_AtFBW1-like"/>
    <property type="match status" value="1"/>
</dbReference>
<dbReference type="InterPro" id="IPR036047">
    <property type="entry name" value="F-box-like_dom_sf"/>
</dbReference>
<accession>A0AAV0NPW9</accession>
<dbReference type="PANTHER" id="PTHR31672">
    <property type="entry name" value="BNACNNG10540D PROTEIN"/>
    <property type="match status" value="1"/>
</dbReference>
<dbReference type="NCBIfam" id="TIGR01640">
    <property type="entry name" value="F_box_assoc_1"/>
    <property type="match status" value="1"/>
</dbReference>
<dbReference type="Pfam" id="PF00646">
    <property type="entry name" value="F-box"/>
    <property type="match status" value="1"/>
</dbReference>
<dbReference type="SMART" id="SM00256">
    <property type="entry name" value="FBOX"/>
    <property type="match status" value="1"/>
</dbReference>
<dbReference type="Proteomes" id="UP001154282">
    <property type="component" value="Unassembled WGS sequence"/>
</dbReference>
<name>A0AAV0NPW9_9ROSI</name>
<dbReference type="SUPFAM" id="SSF81383">
    <property type="entry name" value="F-box domain"/>
    <property type="match status" value="1"/>
</dbReference>
<feature type="domain" description="F-box" evidence="1">
    <location>
        <begin position="162"/>
        <end position="203"/>
    </location>
</feature>
<dbReference type="Gene3D" id="1.20.1280.50">
    <property type="match status" value="1"/>
</dbReference>
<evidence type="ECO:0000313" key="2">
    <source>
        <dbReference type="EMBL" id="CAI0460253.1"/>
    </source>
</evidence>
<dbReference type="InterPro" id="IPR017451">
    <property type="entry name" value="F-box-assoc_interact_dom"/>
</dbReference>
<comment type="caution">
    <text evidence="2">The sequence shown here is derived from an EMBL/GenBank/DDBJ whole genome shotgun (WGS) entry which is preliminary data.</text>
</comment>
<dbReference type="InterPro" id="IPR001810">
    <property type="entry name" value="F-box_dom"/>
</dbReference>
<protein>
    <recommendedName>
        <fullName evidence="1">F-box domain-containing protein</fullName>
    </recommendedName>
</protein>
<proteinExistence type="predicted"/>
<gene>
    <name evidence="2" type="ORF">LITE_LOCUS34393</name>
</gene>
<dbReference type="PANTHER" id="PTHR31672:SF13">
    <property type="entry name" value="F-BOX PROTEIN CPR30-LIKE"/>
    <property type="match status" value="1"/>
</dbReference>
<evidence type="ECO:0000259" key="1">
    <source>
        <dbReference type="SMART" id="SM00256"/>
    </source>
</evidence>
<dbReference type="InterPro" id="IPR050796">
    <property type="entry name" value="SCF_F-box_component"/>
</dbReference>
<organism evidence="2 3">
    <name type="scientific">Linum tenue</name>
    <dbReference type="NCBI Taxonomy" id="586396"/>
    <lineage>
        <taxon>Eukaryota</taxon>
        <taxon>Viridiplantae</taxon>
        <taxon>Streptophyta</taxon>
        <taxon>Embryophyta</taxon>
        <taxon>Tracheophyta</taxon>
        <taxon>Spermatophyta</taxon>
        <taxon>Magnoliopsida</taxon>
        <taxon>eudicotyledons</taxon>
        <taxon>Gunneridae</taxon>
        <taxon>Pentapetalae</taxon>
        <taxon>rosids</taxon>
        <taxon>fabids</taxon>
        <taxon>Malpighiales</taxon>
        <taxon>Linaceae</taxon>
        <taxon>Linum</taxon>
    </lineage>
</organism>
<dbReference type="EMBL" id="CAMGYJ010000008">
    <property type="protein sequence ID" value="CAI0460253.1"/>
    <property type="molecule type" value="Genomic_DNA"/>
</dbReference>
<keyword evidence="3" id="KW-1185">Reference proteome</keyword>
<reference evidence="2" key="1">
    <citation type="submission" date="2022-08" db="EMBL/GenBank/DDBJ databases">
        <authorList>
            <person name="Gutierrez-Valencia J."/>
        </authorList>
    </citation>
    <scope>NUCLEOTIDE SEQUENCE</scope>
</reference>
<dbReference type="AlphaFoldDB" id="A0AAV0NPW9"/>
<sequence length="409" mass="45673">RIRKFYYSLHSYDTLRYISAARELPSTPDKICDGWSPLTIVGCCDGIFCISDENERSASEIIVWNPTTSETKLLPRSTCPRTIKSCESIGIGFDPLAWDYKVYSLKNDSWKRLTGPNMSIKSGEQGSRVISKTRQPLPSLSADSSAVLMTEEQDRESQATFLTEDVVIKILLRLPIASCISRFRCVCRSWRNLLSDPEFIRKILFFRTTTTDQQSLRILIAGDVIRVLQAHNSSFNLWPVPAAAAQPPRVRQTHYSLHSYDALCPVSAAAAVPCKMRNYRPGNRLAIVGCCDGIFCVSTYPGSSVSDISLWNPTTSETRLLPLSSCPRAPSFLMCCEEIGFGFDPLTRDYKVVRTLVFERIDEGDDNGGGVDDGLVNFGCPSRVAYTEVTSIRMRACATFITPKDPFNF</sequence>
<evidence type="ECO:0000313" key="3">
    <source>
        <dbReference type="Proteomes" id="UP001154282"/>
    </source>
</evidence>
<feature type="non-terminal residue" evidence="2">
    <location>
        <position position="1"/>
    </location>
</feature>